<dbReference type="EMBL" id="DRBW01000231">
    <property type="protein sequence ID" value="HDM90800.1"/>
    <property type="molecule type" value="Genomic_DNA"/>
</dbReference>
<evidence type="ECO:0000313" key="1">
    <source>
        <dbReference type="EMBL" id="HDM90800.1"/>
    </source>
</evidence>
<name>A0A7C1BGE4_UNCW3</name>
<dbReference type="AlphaFoldDB" id="A0A7C1BGE4"/>
<accession>A0A7C1BGE4</accession>
<proteinExistence type="predicted"/>
<reference evidence="1" key="1">
    <citation type="journal article" date="2020" name="mSystems">
        <title>Genome- and Community-Level Interaction Insights into Carbon Utilization and Element Cycling Functions of Hydrothermarchaeota in Hydrothermal Sediment.</title>
        <authorList>
            <person name="Zhou Z."/>
            <person name="Liu Y."/>
            <person name="Xu W."/>
            <person name="Pan J."/>
            <person name="Luo Z.H."/>
            <person name="Li M."/>
        </authorList>
    </citation>
    <scope>NUCLEOTIDE SEQUENCE [LARGE SCALE GENOMIC DNA]</scope>
    <source>
        <strain evidence="1">HyVt-237</strain>
    </source>
</reference>
<sequence length="102" mass="11412">MKKIFHFTADNGDSWELIDELDGDLRSYTWQIPCDLATSECKVKIVVYDCASHTATNVSDGTFTIHGVASPTNLIAEAIAENEIALQWQDNGKNQVSCFKWE</sequence>
<gene>
    <name evidence="1" type="ORF">ENG67_06315</name>
</gene>
<organism evidence="1">
    <name type="scientific">candidate division WOR-3 bacterium</name>
    <dbReference type="NCBI Taxonomy" id="2052148"/>
    <lineage>
        <taxon>Bacteria</taxon>
        <taxon>Bacteria division WOR-3</taxon>
    </lineage>
</organism>
<comment type="caution">
    <text evidence="1">The sequence shown here is derived from an EMBL/GenBank/DDBJ whole genome shotgun (WGS) entry which is preliminary data.</text>
</comment>
<protein>
    <submittedName>
        <fullName evidence="1">Uncharacterized protein</fullName>
    </submittedName>
</protein>
<dbReference type="Proteomes" id="UP000885931">
    <property type="component" value="Unassembled WGS sequence"/>
</dbReference>